<name>A0A0R0M5U3_9MICR</name>
<feature type="domain" description="Reverse transcriptase RNase H-like" evidence="7">
    <location>
        <begin position="63"/>
        <end position="166"/>
    </location>
</feature>
<dbReference type="PANTHER" id="PTHR37984:SF5">
    <property type="entry name" value="PROTEIN NYNRIN-LIKE"/>
    <property type="match status" value="1"/>
</dbReference>
<keyword evidence="4" id="KW-0255">Endonuclease</keyword>
<accession>A0A0R0M5U3</accession>
<dbReference type="InterPro" id="IPR050951">
    <property type="entry name" value="Retrovirus_Pol_polyprotein"/>
</dbReference>
<dbReference type="VEuPathDB" id="MicrosporidiaDB:M153_2570004209"/>
<dbReference type="SUPFAM" id="SSF56672">
    <property type="entry name" value="DNA/RNA polymerases"/>
    <property type="match status" value="1"/>
</dbReference>
<dbReference type="Gene3D" id="3.10.20.370">
    <property type="match status" value="1"/>
</dbReference>
<dbReference type="InterPro" id="IPR043502">
    <property type="entry name" value="DNA/RNA_pol_sf"/>
</dbReference>
<dbReference type="Pfam" id="PF17917">
    <property type="entry name" value="RT_RNaseH"/>
    <property type="match status" value="1"/>
</dbReference>
<evidence type="ECO:0000256" key="5">
    <source>
        <dbReference type="ARBA" id="ARBA00022801"/>
    </source>
</evidence>
<evidence type="ECO:0000256" key="4">
    <source>
        <dbReference type="ARBA" id="ARBA00022759"/>
    </source>
</evidence>
<dbReference type="EMBL" id="LGUB01000074">
    <property type="protein sequence ID" value="KRH94439.1"/>
    <property type="molecule type" value="Genomic_DNA"/>
</dbReference>
<reference evidence="8 9" key="1">
    <citation type="submission" date="2015-07" db="EMBL/GenBank/DDBJ databases">
        <title>The genome of Pseudoloma neurophilia, a relevant intracellular parasite of the zebrafish.</title>
        <authorList>
            <person name="Ndikumana S."/>
            <person name="Pelin A."/>
            <person name="Sanders J."/>
            <person name="Corradi N."/>
        </authorList>
    </citation>
    <scope>NUCLEOTIDE SEQUENCE [LARGE SCALE GENOMIC DNA]</scope>
    <source>
        <strain evidence="8 9">MK1</strain>
    </source>
</reference>
<evidence type="ECO:0000256" key="3">
    <source>
        <dbReference type="ARBA" id="ARBA00022722"/>
    </source>
</evidence>
<evidence type="ECO:0000256" key="2">
    <source>
        <dbReference type="ARBA" id="ARBA00022695"/>
    </source>
</evidence>
<keyword evidence="1" id="KW-0808">Transferase</keyword>
<evidence type="ECO:0000259" key="7">
    <source>
        <dbReference type="Pfam" id="PF17917"/>
    </source>
</evidence>
<proteinExistence type="predicted"/>
<dbReference type="GO" id="GO:0004519">
    <property type="term" value="F:endonuclease activity"/>
    <property type="evidence" value="ECO:0007669"/>
    <property type="project" value="UniProtKB-KW"/>
</dbReference>
<comment type="caution">
    <text evidence="8">The sequence shown here is derived from an EMBL/GenBank/DDBJ whole genome shotgun (WGS) entry which is preliminary data.</text>
</comment>
<dbReference type="FunFam" id="3.10.20.370:FF:000001">
    <property type="entry name" value="Retrovirus-related Pol polyprotein from transposon 17.6-like protein"/>
    <property type="match status" value="1"/>
</dbReference>
<dbReference type="OrthoDB" id="2194935at2759"/>
<keyword evidence="6" id="KW-0695">RNA-directed DNA polymerase</keyword>
<dbReference type="GO" id="GO:0003964">
    <property type="term" value="F:RNA-directed DNA polymerase activity"/>
    <property type="evidence" value="ECO:0007669"/>
    <property type="project" value="UniProtKB-KW"/>
</dbReference>
<keyword evidence="3" id="KW-0540">Nuclease</keyword>
<evidence type="ECO:0000313" key="9">
    <source>
        <dbReference type="Proteomes" id="UP000051530"/>
    </source>
</evidence>
<gene>
    <name evidence="8" type="ORF">M153_2570004209</name>
</gene>
<keyword evidence="2" id="KW-0548">Nucleotidyltransferase</keyword>
<evidence type="ECO:0000256" key="1">
    <source>
        <dbReference type="ARBA" id="ARBA00022679"/>
    </source>
</evidence>
<evidence type="ECO:0000256" key="6">
    <source>
        <dbReference type="ARBA" id="ARBA00022918"/>
    </source>
</evidence>
<dbReference type="InterPro" id="IPR041373">
    <property type="entry name" value="RT_RNaseH"/>
</dbReference>
<dbReference type="AlphaFoldDB" id="A0A0R0M5U3"/>
<evidence type="ECO:0000313" key="8">
    <source>
        <dbReference type="EMBL" id="KRH94439.1"/>
    </source>
</evidence>
<keyword evidence="9" id="KW-1185">Reference proteome</keyword>
<protein>
    <submittedName>
        <fullName evidence="8">Pol polyprotein</fullName>
    </submittedName>
</protein>
<dbReference type="PANTHER" id="PTHR37984">
    <property type="entry name" value="PROTEIN CBG26694"/>
    <property type="match status" value="1"/>
</dbReference>
<dbReference type="Proteomes" id="UP000051530">
    <property type="component" value="Unassembled WGS sequence"/>
</dbReference>
<dbReference type="CDD" id="cd09274">
    <property type="entry name" value="RNase_HI_RT_Ty3"/>
    <property type="match status" value="1"/>
</dbReference>
<organism evidence="8 9">
    <name type="scientific">Pseudoloma neurophilia</name>
    <dbReference type="NCBI Taxonomy" id="146866"/>
    <lineage>
        <taxon>Eukaryota</taxon>
        <taxon>Fungi</taxon>
        <taxon>Fungi incertae sedis</taxon>
        <taxon>Microsporidia</taxon>
        <taxon>Pseudoloma</taxon>
    </lineage>
</organism>
<sequence>LGLADQIRDFVPAFATIVAPLNELLKGKSKRSVEKVKWSQAAAVAFKKTKETIAQVTKKAQPDLSLPFILTTDASNSAIGAILSQEKNGKRMIIHTFSKTLDKTQLNYSVTDKELLALVKGIEHFKYYLLGKKFILETDHQALKFLQQVTKPNSRLMRWSPFLQDYDFEVRYIPGELNAADDFSRYKTVSLQCIDEITDHDKKKILNQYHIVSGHESKGTMHFLP</sequence>
<feature type="non-terminal residue" evidence="8">
    <location>
        <position position="1"/>
    </location>
</feature>
<dbReference type="GO" id="GO:0016787">
    <property type="term" value="F:hydrolase activity"/>
    <property type="evidence" value="ECO:0007669"/>
    <property type="project" value="UniProtKB-KW"/>
</dbReference>
<keyword evidence="5" id="KW-0378">Hydrolase</keyword>